<reference evidence="2 3" key="1">
    <citation type="submission" date="2020-08" db="EMBL/GenBank/DDBJ databases">
        <title>Genomic Encyclopedia of Type Strains, Phase IV (KMG-IV): sequencing the most valuable type-strain genomes for metagenomic binning, comparative biology and taxonomic classification.</title>
        <authorList>
            <person name="Goeker M."/>
        </authorList>
    </citation>
    <scope>NUCLEOTIDE SEQUENCE [LARGE SCALE GENOMIC DNA]</scope>
    <source>
        <strain evidence="2 3">DSM 101791</strain>
    </source>
</reference>
<feature type="transmembrane region" description="Helical" evidence="1">
    <location>
        <begin position="30"/>
        <end position="47"/>
    </location>
</feature>
<name>A0A7W8LQE1_9DEIO</name>
<dbReference type="GO" id="GO:0006508">
    <property type="term" value="P:proteolysis"/>
    <property type="evidence" value="ECO:0007669"/>
    <property type="project" value="UniProtKB-KW"/>
</dbReference>
<dbReference type="EMBL" id="JACHFN010000007">
    <property type="protein sequence ID" value="MBB5234634.1"/>
    <property type="molecule type" value="Genomic_DNA"/>
</dbReference>
<keyword evidence="1" id="KW-1133">Transmembrane helix</keyword>
<dbReference type="AlphaFoldDB" id="A0A7W8LQE1"/>
<sequence length="74" mass="7752">MWNTLSIVAGVLAALALLLGFIPLLGWTNWFLTLPLAILGLIFGAVGRSRPGQVLNLVLIALAALRLFLGGGVL</sequence>
<organism evidence="2 3">
    <name type="scientific">Deinococcus budaensis</name>
    <dbReference type="NCBI Taxonomy" id="1665626"/>
    <lineage>
        <taxon>Bacteria</taxon>
        <taxon>Thermotogati</taxon>
        <taxon>Deinococcota</taxon>
        <taxon>Deinococci</taxon>
        <taxon>Deinococcales</taxon>
        <taxon>Deinococcaceae</taxon>
        <taxon>Deinococcus</taxon>
    </lineage>
</organism>
<dbReference type="GO" id="GO:0008233">
    <property type="term" value="F:peptidase activity"/>
    <property type="evidence" value="ECO:0007669"/>
    <property type="project" value="UniProtKB-KW"/>
</dbReference>
<evidence type="ECO:0000313" key="3">
    <source>
        <dbReference type="Proteomes" id="UP000525389"/>
    </source>
</evidence>
<feature type="transmembrane region" description="Helical" evidence="1">
    <location>
        <begin position="54"/>
        <end position="73"/>
    </location>
</feature>
<protein>
    <submittedName>
        <fullName evidence="2">Membrane-bound ClpP family serine protease</fullName>
    </submittedName>
</protein>
<accession>A0A7W8LQE1</accession>
<gene>
    <name evidence="2" type="ORF">HNQ09_002077</name>
</gene>
<keyword evidence="3" id="KW-1185">Reference proteome</keyword>
<proteinExistence type="predicted"/>
<dbReference type="RefSeq" id="WP_184028729.1">
    <property type="nucleotide sequence ID" value="NZ_JACHFN010000007.1"/>
</dbReference>
<dbReference type="Proteomes" id="UP000525389">
    <property type="component" value="Unassembled WGS sequence"/>
</dbReference>
<evidence type="ECO:0000313" key="2">
    <source>
        <dbReference type="EMBL" id="MBB5234634.1"/>
    </source>
</evidence>
<keyword evidence="1" id="KW-0472">Membrane</keyword>
<evidence type="ECO:0000256" key="1">
    <source>
        <dbReference type="SAM" id="Phobius"/>
    </source>
</evidence>
<comment type="caution">
    <text evidence="2">The sequence shown here is derived from an EMBL/GenBank/DDBJ whole genome shotgun (WGS) entry which is preliminary data.</text>
</comment>
<keyword evidence="2" id="KW-0378">Hydrolase</keyword>
<keyword evidence="1" id="KW-0812">Transmembrane</keyword>
<keyword evidence="2" id="KW-0645">Protease</keyword>